<gene>
    <name evidence="2" type="ORF">TSPGSL018_8820</name>
</gene>
<feature type="region of interest" description="Disordered" evidence="1">
    <location>
        <begin position="1"/>
        <end position="134"/>
    </location>
</feature>
<sequence>GAEGAPHVHGRPKAESCGIGAKRGCGGPQTAAPRLRRTGGGRSALRGAGGARVPSPPGRESPVPSALLAGGGRSRRGGNTADRPAGRGGDSRAVPRPRGYQAQQPEDARHKDEDKDAGPDASHALRLQEVPPVAPSGVDVVLEELRECLHARRTMDWLDFKM</sequence>
<dbReference type="AlphaFoldDB" id="A0A061SE76"/>
<evidence type="ECO:0000313" key="2">
    <source>
        <dbReference type="EMBL" id="JAC81046.1"/>
    </source>
</evidence>
<accession>A0A061SE76</accession>
<feature type="compositionally biased region" description="Gly residues" evidence="1">
    <location>
        <begin position="40"/>
        <end position="50"/>
    </location>
</feature>
<feature type="compositionally biased region" description="Basic and acidic residues" evidence="1">
    <location>
        <begin position="106"/>
        <end position="118"/>
    </location>
</feature>
<proteinExistence type="predicted"/>
<organism evidence="2">
    <name type="scientific">Tetraselmis sp. GSL018</name>
    <dbReference type="NCBI Taxonomy" id="582737"/>
    <lineage>
        <taxon>Eukaryota</taxon>
        <taxon>Viridiplantae</taxon>
        <taxon>Chlorophyta</taxon>
        <taxon>core chlorophytes</taxon>
        <taxon>Chlorodendrophyceae</taxon>
        <taxon>Chlorodendrales</taxon>
        <taxon>Chlorodendraceae</taxon>
        <taxon>Tetraselmis</taxon>
    </lineage>
</organism>
<evidence type="ECO:0000256" key="1">
    <source>
        <dbReference type="SAM" id="MobiDB-lite"/>
    </source>
</evidence>
<name>A0A061SE76_9CHLO</name>
<protein>
    <submittedName>
        <fullName evidence="2">Uncharacterized protein</fullName>
    </submittedName>
</protein>
<feature type="non-terminal residue" evidence="2">
    <location>
        <position position="1"/>
    </location>
</feature>
<reference evidence="2" key="1">
    <citation type="submission" date="2014-05" db="EMBL/GenBank/DDBJ databases">
        <title>The transcriptome of the halophilic microalga Tetraselmis sp. GSL018 isolated from the Great Salt Lake, Utah.</title>
        <authorList>
            <person name="Jinkerson R.E."/>
            <person name="D'Adamo S."/>
            <person name="Posewitz M.C."/>
        </authorList>
    </citation>
    <scope>NUCLEOTIDE SEQUENCE</scope>
    <source>
        <strain evidence="2">GSL018</strain>
    </source>
</reference>
<dbReference type="EMBL" id="GBEZ01004149">
    <property type="protein sequence ID" value="JAC81046.1"/>
    <property type="molecule type" value="Transcribed_RNA"/>
</dbReference>